<evidence type="ECO:0000256" key="4">
    <source>
        <dbReference type="ARBA" id="ARBA00022490"/>
    </source>
</evidence>
<dbReference type="GeneTree" id="ENSGT00390000005203"/>
<comment type="similarity">
    <text evidence="2">Belongs to the CCDC172 family.</text>
</comment>
<keyword evidence="7" id="KW-1133">Transmembrane helix</keyword>
<dbReference type="InterPro" id="IPR029618">
    <property type="entry name" value="CCDC172"/>
</dbReference>
<evidence type="ECO:0000313" key="8">
    <source>
        <dbReference type="Ensembl" id="ENSCCRP00000021685.2"/>
    </source>
</evidence>
<evidence type="ECO:0000256" key="7">
    <source>
        <dbReference type="SAM" id="Phobius"/>
    </source>
</evidence>
<keyword evidence="9" id="KW-1185">Reference proteome</keyword>
<dbReference type="PANTHER" id="PTHR22419">
    <property type="entry name" value="COILED-COIL DOMAIN-CONTAINING PROTEIN 172"/>
    <property type="match status" value="1"/>
</dbReference>
<reference evidence="8" key="2">
    <citation type="submission" date="2025-09" db="UniProtKB">
        <authorList>
            <consortium name="Ensembl"/>
        </authorList>
    </citation>
    <scope>IDENTIFICATION</scope>
</reference>
<dbReference type="Ensembl" id="ENSCCRT00000023541.2">
    <property type="protein sequence ID" value="ENSCCRP00000021685.2"/>
    <property type="gene ID" value="ENSCCRG00000011866.2"/>
</dbReference>
<proteinExistence type="inferred from homology"/>
<accession>A0A8C1AS78</accession>
<evidence type="ECO:0000256" key="6">
    <source>
        <dbReference type="SAM" id="Coils"/>
    </source>
</evidence>
<keyword evidence="4" id="KW-0963">Cytoplasm</keyword>
<evidence type="ECO:0000256" key="2">
    <source>
        <dbReference type="ARBA" id="ARBA00008975"/>
    </source>
</evidence>
<keyword evidence="5 6" id="KW-0175">Coiled coil</keyword>
<evidence type="ECO:0000256" key="5">
    <source>
        <dbReference type="ARBA" id="ARBA00023054"/>
    </source>
</evidence>
<evidence type="ECO:0000313" key="9">
    <source>
        <dbReference type="Proteomes" id="UP001108240"/>
    </source>
</evidence>
<organism evidence="8 9">
    <name type="scientific">Cyprinus carpio carpio</name>
    <dbReference type="NCBI Taxonomy" id="630221"/>
    <lineage>
        <taxon>Eukaryota</taxon>
        <taxon>Metazoa</taxon>
        <taxon>Chordata</taxon>
        <taxon>Craniata</taxon>
        <taxon>Vertebrata</taxon>
        <taxon>Euteleostomi</taxon>
        <taxon>Actinopterygii</taxon>
        <taxon>Neopterygii</taxon>
        <taxon>Teleostei</taxon>
        <taxon>Ostariophysi</taxon>
        <taxon>Cypriniformes</taxon>
        <taxon>Cyprinidae</taxon>
        <taxon>Cyprininae</taxon>
        <taxon>Cyprinus</taxon>
    </lineage>
</organism>
<dbReference type="GO" id="GO:0005737">
    <property type="term" value="C:cytoplasm"/>
    <property type="evidence" value="ECO:0007669"/>
    <property type="project" value="UniProtKB-SubCell"/>
</dbReference>
<keyword evidence="7" id="KW-0812">Transmembrane</keyword>
<dbReference type="AlphaFoldDB" id="A0A8C1AS78"/>
<evidence type="ECO:0000256" key="3">
    <source>
        <dbReference type="ARBA" id="ARBA00022327"/>
    </source>
</evidence>
<reference evidence="8" key="1">
    <citation type="submission" date="2025-08" db="UniProtKB">
        <authorList>
            <consortium name="Ensembl"/>
        </authorList>
    </citation>
    <scope>IDENTIFICATION</scope>
</reference>
<feature type="transmembrane region" description="Helical" evidence="7">
    <location>
        <begin position="242"/>
        <end position="260"/>
    </location>
</feature>
<dbReference type="OMA" id="RQCNEIT"/>
<evidence type="ECO:0000256" key="1">
    <source>
        <dbReference type="ARBA" id="ARBA00004496"/>
    </source>
</evidence>
<comment type="subcellular location">
    <subcellularLocation>
        <location evidence="1">Cytoplasm</location>
    </subcellularLocation>
</comment>
<feature type="coiled-coil region" evidence="6">
    <location>
        <begin position="24"/>
        <end position="100"/>
    </location>
</feature>
<sequence length="308" mass="36097">MSLDTLFEQILLTEQQVSENIKQLHEVKAAIKSVQDKINSSREKLEEAHRELDEKAQLLAETKLQFVLMTKRQDQLERQKEELLGLQRDLKENLDRLKRESCEEREKFLKDMITFNNEFNLISNRNAVFHIQTRSKIQSLELEAETLHKEMDLLKQKNTLLSSMKAEKRSLEAELQDIQSQLTDTERDLMEAVALTESLKTERLMVRQKPLTDSTCIRLKKELELYKEEELELLRETLSSEIHSLQLFFIALYFLTVLALREVGRRGSRHCNVRLCREKLMGDINTAGLHSLSHLELDIFLAVTFETL</sequence>
<protein>
    <recommendedName>
        <fullName evidence="3">Coiled-coil domain-containing protein 172</fullName>
    </recommendedName>
</protein>
<keyword evidence="7" id="KW-0472">Membrane</keyword>
<dbReference type="PANTHER" id="PTHR22419:SF2">
    <property type="entry name" value="COILED-COIL DOMAIN-CONTAINING PROTEIN 172"/>
    <property type="match status" value="1"/>
</dbReference>
<name>A0A8C1AS78_CYPCA</name>
<feature type="coiled-coil region" evidence="6">
    <location>
        <begin position="137"/>
        <end position="236"/>
    </location>
</feature>
<dbReference type="Proteomes" id="UP001108240">
    <property type="component" value="Unplaced"/>
</dbReference>